<evidence type="ECO:0000313" key="2">
    <source>
        <dbReference type="EMBL" id="PLR53081.1"/>
    </source>
</evidence>
<keyword evidence="1" id="KW-0812">Transmembrane</keyword>
<accession>A0A2N5ESL0</accession>
<reference evidence="2 3" key="1">
    <citation type="submission" date="2017-12" db="EMBL/GenBank/DDBJ databases">
        <title>Characterization of six clinical isolates of Enterochimera gen. nov., a novel genus of the Yersiniaciae family and the three species Enterochimera arupensis sp. nov., Enterochimera coloradensis sp. nov, and Enterochimera californica sp. nov.</title>
        <authorList>
            <person name="Rossi A."/>
            <person name="Fisher M."/>
        </authorList>
    </citation>
    <scope>NUCLEOTIDE SEQUENCE [LARGE SCALE GENOMIC DNA]</scope>
    <source>
        <strain evidence="2 3">2016Iso1</strain>
    </source>
</reference>
<sequence>MKQVNFITYPADVMPLMNRREWDDIEIKDVLINGGFTMNENIRDNPQARPEKTEQAGEAVTVAAGAAPGLQQDADARPAALRFLSSHFLYLYALCVTLLTFLFLFMACFSPSVNIDQRENMINTVTGFLLGVALSAIIQYFFGSSLSSKLKEESGGIQHRGQGK</sequence>
<keyword evidence="1" id="KW-0472">Membrane</keyword>
<dbReference type="EMBL" id="PJZK01000001">
    <property type="protein sequence ID" value="PLR53081.1"/>
    <property type="molecule type" value="Genomic_DNA"/>
</dbReference>
<gene>
    <name evidence="2" type="ORF">CYR34_00285</name>
</gene>
<name>A0A2N5ESL0_9GAMM</name>
<feature type="transmembrane region" description="Helical" evidence="1">
    <location>
        <begin position="89"/>
        <end position="109"/>
    </location>
</feature>
<dbReference type="AlphaFoldDB" id="A0A2N5ESL0"/>
<dbReference type="OrthoDB" id="1122879at2"/>
<keyword evidence="3" id="KW-1185">Reference proteome</keyword>
<dbReference type="RefSeq" id="WP_072933090.1">
    <property type="nucleotide sequence ID" value="NZ_CP119395.1"/>
</dbReference>
<keyword evidence="1" id="KW-1133">Transmembrane helix</keyword>
<comment type="caution">
    <text evidence="2">The sequence shown here is derived from an EMBL/GenBank/DDBJ whole genome shotgun (WGS) entry which is preliminary data.</text>
</comment>
<protein>
    <submittedName>
        <fullName evidence="2">Uncharacterized protein</fullName>
    </submittedName>
</protein>
<organism evidence="2 3">
    <name type="scientific">Chimaeribacter arupi</name>
    <dbReference type="NCBI Taxonomy" id="2060066"/>
    <lineage>
        <taxon>Bacteria</taxon>
        <taxon>Pseudomonadati</taxon>
        <taxon>Pseudomonadota</taxon>
        <taxon>Gammaproteobacteria</taxon>
        <taxon>Enterobacterales</taxon>
        <taxon>Yersiniaceae</taxon>
        <taxon>Chimaeribacter</taxon>
    </lineage>
</organism>
<evidence type="ECO:0000256" key="1">
    <source>
        <dbReference type="SAM" id="Phobius"/>
    </source>
</evidence>
<evidence type="ECO:0000313" key="3">
    <source>
        <dbReference type="Proteomes" id="UP000234626"/>
    </source>
</evidence>
<dbReference type="Proteomes" id="UP000234626">
    <property type="component" value="Unassembled WGS sequence"/>
</dbReference>
<feature type="transmembrane region" description="Helical" evidence="1">
    <location>
        <begin position="121"/>
        <end position="142"/>
    </location>
</feature>
<proteinExistence type="predicted"/>